<dbReference type="CDD" id="cd03254">
    <property type="entry name" value="ABCC_Glucan_exporter_like"/>
    <property type="match status" value="1"/>
</dbReference>
<comment type="function">
    <text evidence="8">ABC transporter involved in fatty acid import. Transmembrane domains (TMD) form a pore in the membrane and the ATP-binding domain (NBD) is responsible for energy generation.</text>
</comment>
<dbReference type="PROSITE" id="PS50893">
    <property type="entry name" value="ABC_TRANSPORTER_2"/>
    <property type="match status" value="1"/>
</dbReference>
<keyword evidence="16" id="KW-1185">Reference proteome</keyword>
<comment type="similarity">
    <text evidence="9">Belongs to the ABC transporter superfamily. Lipid exporter (TC 3.A.1.106) family.</text>
</comment>
<dbReference type="CDD" id="cd18547">
    <property type="entry name" value="ABC_6TM_Tm288_like"/>
    <property type="match status" value="1"/>
</dbReference>
<evidence type="ECO:0000256" key="2">
    <source>
        <dbReference type="ARBA" id="ARBA00022448"/>
    </source>
</evidence>
<keyword evidence="7 12" id="KW-0472">Membrane</keyword>
<sequence length="671" mass="71413">MTPPVKVGAAPGTPPREPEAVPDGGQDTPPEGTEASEKARDPRGTVRRVLGLLRPQRGRIAVLLGLGIVGVTLNALGPKLLGDATDLVFAGVVGKQVSTGESKAAVVERLRAEGHDSLANVFSTVDVVPGQGIDFDGVGRLLLVVLALYAAASLFTLLQGWLATAVVQQVVFDLRERVEEKLARLPLSYFDRNPPGEVLSRVTNDVDNLQQTLQQSLSQLITAVFSTLSMLVLMFVISPLLALIMLIGVPVSALLATLIVKRAQPQFAAQWAATGTLNAHVEEMYSGHSLVKGFGRRELAERAFDEHNEAMYRAGAKAQSVSGTIEPSMMFVANLSYIVVAVVGALRVVSGSLSIGEVQAFILYSGGFSRPIVEAASVAGRLQSGAASAERVFALLDADEQGPDPKRPARPERVEGHVEFERVSFAYTPDTPLIEDLSLTVRPGQTVAIVGPTGAGKTTLGNLLMRFYEVDGGHILLDGTDIAAMTREELRANIGLVLQDAWLFGGTIAENIAYGRPDATREEIVAAARATCVDRFVRTLPDAYDTVLDDETSSVSAGEKQLITVARAFLTGPAILVLDEATSSVDTRTEVLIQRALNSLRAGRTSFVIAHRLSTIRDADVIVVMEAGRIIERGTHEELIGNAGTYARMYASRTLAPGQESGEAGEPASQA</sequence>
<keyword evidence="3 12" id="KW-0812">Transmembrane</keyword>
<evidence type="ECO:0000256" key="9">
    <source>
        <dbReference type="ARBA" id="ARBA00061644"/>
    </source>
</evidence>
<dbReference type="InterPro" id="IPR003439">
    <property type="entry name" value="ABC_transporter-like_ATP-bd"/>
</dbReference>
<keyword evidence="2" id="KW-0813">Transport</keyword>
<dbReference type="AlphaFoldDB" id="A0A7W7L805"/>
<dbReference type="InterPro" id="IPR036640">
    <property type="entry name" value="ABC1_TM_sf"/>
</dbReference>
<dbReference type="SUPFAM" id="SSF90123">
    <property type="entry name" value="ABC transporter transmembrane region"/>
    <property type="match status" value="1"/>
</dbReference>
<name>A0A7W7L805_STRNE</name>
<dbReference type="FunFam" id="3.40.50.300:FF:000287">
    <property type="entry name" value="Multidrug ABC transporter ATP-binding protein"/>
    <property type="match status" value="1"/>
</dbReference>
<dbReference type="InterPro" id="IPR027417">
    <property type="entry name" value="P-loop_NTPase"/>
</dbReference>
<evidence type="ECO:0000313" key="16">
    <source>
        <dbReference type="Proteomes" id="UP000556436"/>
    </source>
</evidence>
<dbReference type="GO" id="GO:0005524">
    <property type="term" value="F:ATP binding"/>
    <property type="evidence" value="ECO:0007669"/>
    <property type="project" value="UniProtKB-KW"/>
</dbReference>
<evidence type="ECO:0000256" key="10">
    <source>
        <dbReference type="ARBA" id="ARBA00071747"/>
    </source>
</evidence>
<organism evidence="15 16">
    <name type="scientific">Streptomyces netropsis</name>
    <name type="common">Streptoverticillium netropsis</name>
    <dbReference type="NCBI Taxonomy" id="55404"/>
    <lineage>
        <taxon>Bacteria</taxon>
        <taxon>Bacillati</taxon>
        <taxon>Actinomycetota</taxon>
        <taxon>Actinomycetes</taxon>
        <taxon>Kitasatosporales</taxon>
        <taxon>Streptomycetaceae</taxon>
        <taxon>Streptomyces</taxon>
    </lineage>
</organism>
<evidence type="ECO:0000256" key="7">
    <source>
        <dbReference type="ARBA" id="ARBA00023136"/>
    </source>
</evidence>
<dbReference type="GO" id="GO:0016887">
    <property type="term" value="F:ATP hydrolysis activity"/>
    <property type="evidence" value="ECO:0007669"/>
    <property type="project" value="InterPro"/>
</dbReference>
<gene>
    <name evidence="15" type="ORF">FHS38_001366</name>
</gene>
<keyword evidence="5 15" id="KW-0067">ATP-binding</keyword>
<dbReference type="Gene3D" id="1.20.1560.10">
    <property type="entry name" value="ABC transporter type 1, transmembrane domain"/>
    <property type="match status" value="1"/>
</dbReference>
<evidence type="ECO:0000256" key="4">
    <source>
        <dbReference type="ARBA" id="ARBA00022741"/>
    </source>
</evidence>
<dbReference type="InterPro" id="IPR003593">
    <property type="entry name" value="AAA+_ATPase"/>
</dbReference>
<evidence type="ECO:0000313" key="15">
    <source>
        <dbReference type="EMBL" id="MBB4885338.1"/>
    </source>
</evidence>
<dbReference type="PROSITE" id="PS50929">
    <property type="entry name" value="ABC_TM1F"/>
    <property type="match status" value="1"/>
</dbReference>
<proteinExistence type="inferred from homology"/>
<evidence type="ECO:0000256" key="12">
    <source>
        <dbReference type="SAM" id="Phobius"/>
    </source>
</evidence>
<feature type="region of interest" description="Disordered" evidence="11">
    <location>
        <begin position="1"/>
        <end position="43"/>
    </location>
</feature>
<dbReference type="SMART" id="SM00382">
    <property type="entry name" value="AAA"/>
    <property type="match status" value="1"/>
</dbReference>
<protein>
    <recommendedName>
        <fullName evidence="10">Fatty acid ABC transporter ATP-binding/permease protein</fullName>
    </recommendedName>
</protein>
<dbReference type="PANTHER" id="PTHR43394:SF1">
    <property type="entry name" value="ATP-BINDING CASSETTE SUB-FAMILY B MEMBER 10, MITOCHONDRIAL"/>
    <property type="match status" value="1"/>
</dbReference>
<feature type="domain" description="ABC transporter" evidence="13">
    <location>
        <begin position="418"/>
        <end position="652"/>
    </location>
</feature>
<evidence type="ECO:0000256" key="8">
    <source>
        <dbReference type="ARBA" id="ARBA00055053"/>
    </source>
</evidence>
<dbReference type="Pfam" id="PF00664">
    <property type="entry name" value="ABC_membrane"/>
    <property type="match status" value="1"/>
</dbReference>
<dbReference type="GO" id="GO:0005886">
    <property type="term" value="C:plasma membrane"/>
    <property type="evidence" value="ECO:0007669"/>
    <property type="project" value="UniProtKB-SubCell"/>
</dbReference>
<evidence type="ECO:0000259" key="13">
    <source>
        <dbReference type="PROSITE" id="PS50893"/>
    </source>
</evidence>
<dbReference type="Pfam" id="PF00005">
    <property type="entry name" value="ABC_tran"/>
    <property type="match status" value="1"/>
</dbReference>
<dbReference type="InterPro" id="IPR011527">
    <property type="entry name" value="ABC1_TM_dom"/>
</dbReference>
<dbReference type="PROSITE" id="PS00211">
    <property type="entry name" value="ABC_TRANSPORTER_1"/>
    <property type="match status" value="1"/>
</dbReference>
<dbReference type="InterPro" id="IPR017871">
    <property type="entry name" value="ABC_transporter-like_CS"/>
</dbReference>
<dbReference type="SUPFAM" id="SSF52540">
    <property type="entry name" value="P-loop containing nucleoside triphosphate hydrolases"/>
    <property type="match status" value="1"/>
</dbReference>
<evidence type="ECO:0000259" key="14">
    <source>
        <dbReference type="PROSITE" id="PS50929"/>
    </source>
</evidence>
<dbReference type="InterPro" id="IPR039421">
    <property type="entry name" value="Type_1_exporter"/>
</dbReference>
<dbReference type="Gene3D" id="3.40.50.300">
    <property type="entry name" value="P-loop containing nucleotide triphosphate hydrolases"/>
    <property type="match status" value="1"/>
</dbReference>
<accession>A0A7W7L805</accession>
<evidence type="ECO:0000256" key="3">
    <source>
        <dbReference type="ARBA" id="ARBA00022692"/>
    </source>
</evidence>
<feature type="transmembrane region" description="Helical" evidence="12">
    <location>
        <begin position="60"/>
        <end position="77"/>
    </location>
</feature>
<dbReference type="EMBL" id="JACHJG010000002">
    <property type="protein sequence ID" value="MBB4885338.1"/>
    <property type="molecule type" value="Genomic_DNA"/>
</dbReference>
<keyword evidence="6 12" id="KW-1133">Transmembrane helix</keyword>
<dbReference type="RefSeq" id="WP_184731760.1">
    <property type="nucleotide sequence ID" value="NZ_BMRW01000006.1"/>
</dbReference>
<dbReference type="GO" id="GO:0015421">
    <property type="term" value="F:ABC-type oligopeptide transporter activity"/>
    <property type="evidence" value="ECO:0007669"/>
    <property type="project" value="TreeGrafter"/>
</dbReference>
<keyword evidence="4" id="KW-0547">Nucleotide-binding</keyword>
<evidence type="ECO:0000256" key="5">
    <source>
        <dbReference type="ARBA" id="ARBA00022840"/>
    </source>
</evidence>
<feature type="domain" description="ABC transmembrane type-1" evidence="14">
    <location>
        <begin position="61"/>
        <end position="384"/>
    </location>
</feature>
<reference evidence="15 16" key="1">
    <citation type="submission" date="2020-08" db="EMBL/GenBank/DDBJ databases">
        <title>Genomic Encyclopedia of Type Strains, Phase III (KMG-III): the genomes of soil and plant-associated and newly described type strains.</title>
        <authorList>
            <person name="Whitman W."/>
        </authorList>
    </citation>
    <scope>NUCLEOTIDE SEQUENCE [LARGE SCALE GENOMIC DNA]</scope>
    <source>
        <strain evidence="15 16">CECT 3265</strain>
    </source>
</reference>
<comment type="subcellular location">
    <subcellularLocation>
        <location evidence="1">Cell membrane</location>
        <topology evidence="1">Multi-pass membrane protein</topology>
    </subcellularLocation>
</comment>
<comment type="caution">
    <text evidence="15">The sequence shown here is derived from an EMBL/GenBank/DDBJ whole genome shotgun (WGS) entry which is preliminary data.</text>
</comment>
<dbReference type="Proteomes" id="UP000556436">
    <property type="component" value="Unassembled WGS sequence"/>
</dbReference>
<evidence type="ECO:0000256" key="6">
    <source>
        <dbReference type="ARBA" id="ARBA00022989"/>
    </source>
</evidence>
<feature type="transmembrane region" description="Helical" evidence="12">
    <location>
        <begin position="141"/>
        <end position="167"/>
    </location>
</feature>
<dbReference type="PANTHER" id="PTHR43394">
    <property type="entry name" value="ATP-DEPENDENT PERMEASE MDL1, MITOCHONDRIAL"/>
    <property type="match status" value="1"/>
</dbReference>
<evidence type="ECO:0000256" key="1">
    <source>
        <dbReference type="ARBA" id="ARBA00004651"/>
    </source>
</evidence>
<evidence type="ECO:0000256" key="11">
    <source>
        <dbReference type="SAM" id="MobiDB-lite"/>
    </source>
</evidence>